<organism evidence="2 3">
    <name type="scientific">Stakelama pacifica</name>
    <dbReference type="NCBI Taxonomy" id="517720"/>
    <lineage>
        <taxon>Bacteria</taxon>
        <taxon>Pseudomonadati</taxon>
        <taxon>Pseudomonadota</taxon>
        <taxon>Alphaproteobacteria</taxon>
        <taxon>Sphingomonadales</taxon>
        <taxon>Sphingomonadaceae</taxon>
        <taxon>Stakelama</taxon>
    </lineage>
</organism>
<dbReference type="AlphaFoldDB" id="A0A4R6FDL3"/>
<feature type="domain" description="Hemerythrin-like" evidence="1">
    <location>
        <begin position="17"/>
        <end position="133"/>
    </location>
</feature>
<sequence length="173" mass="19738">MYTVNRLLADQESLGDALRALCAICARCEPPERAALSEIRWRFARGLMRHLPLKDRIVYSRLRLHPDPAVVAVAERYSAEAHQMYEAFLAYSERWTPEAVEADWAGYCAHMRLMTHGLEERVAREKAELLPHLATAPAVPAERRDGDRNWAADGWRMRELLGIDRPSDESEAA</sequence>
<comment type="caution">
    <text evidence="2">The sequence shown here is derived from an EMBL/GenBank/DDBJ whole genome shotgun (WGS) entry which is preliminary data.</text>
</comment>
<reference evidence="2 3" key="1">
    <citation type="submission" date="2019-03" db="EMBL/GenBank/DDBJ databases">
        <title>Genomic Encyclopedia of Type Strains, Phase IV (KMG-IV): sequencing the most valuable type-strain genomes for metagenomic binning, comparative biology and taxonomic classification.</title>
        <authorList>
            <person name="Goeker M."/>
        </authorList>
    </citation>
    <scope>NUCLEOTIDE SEQUENCE [LARGE SCALE GENOMIC DNA]</scope>
    <source>
        <strain evidence="2 3">DSM 25059</strain>
    </source>
</reference>
<dbReference type="Pfam" id="PF01814">
    <property type="entry name" value="Hemerythrin"/>
    <property type="match status" value="1"/>
</dbReference>
<protein>
    <submittedName>
        <fullName evidence="2">Hemerythrin HHE cation binding domain-containing protein</fullName>
    </submittedName>
</protein>
<gene>
    <name evidence="2" type="ORF">EV664_11321</name>
</gene>
<evidence type="ECO:0000259" key="1">
    <source>
        <dbReference type="Pfam" id="PF01814"/>
    </source>
</evidence>
<dbReference type="OrthoDB" id="7203877at2"/>
<dbReference type="InterPro" id="IPR012312">
    <property type="entry name" value="Hemerythrin-like"/>
</dbReference>
<dbReference type="RefSeq" id="WP_133496607.1">
    <property type="nucleotide sequence ID" value="NZ_BMLU01000012.1"/>
</dbReference>
<dbReference type="Proteomes" id="UP000295493">
    <property type="component" value="Unassembled WGS sequence"/>
</dbReference>
<evidence type="ECO:0000313" key="2">
    <source>
        <dbReference type="EMBL" id="TDN79243.1"/>
    </source>
</evidence>
<keyword evidence="3" id="KW-1185">Reference proteome</keyword>
<evidence type="ECO:0000313" key="3">
    <source>
        <dbReference type="Proteomes" id="UP000295493"/>
    </source>
</evidence>
<dbReference type="EMBL" id="SNWD01000013">
    <property type="protein sequence ID" value="TDN79243.1"/>
    <property type="molecule type" value="Genomic_DNA"/>
</dbReference>
<proteinExistence type="predicted"/>
<name>A0A4R6FDL3_9SPHN</name>
<accession>A0A4R6FDL3</accession>